<evidence type="ECO:0000313" key="2">
    <source>
        <dbReference type="EMBL" id="SPH19375.1"/>
    </source>
</evidence>
<dbReference type="InterPro" id="IPR003754">
    <property type="entry name" value="4pyrrol_synth_uPrphyn_synth"/>
</dbReference>
<organism evidence="2 3">
    <name type="scientific">Ascidiaceihabitans donghaensis</name>
    <dbReference type="NCBI Taxonomy" id="1510460"/>
    <lineage>
        <taxon>Bacteria</taxon>
        <taxon>Pseudomonadati</taxon>
        <taxon>Pseudomonadota</taxon>
        <taxon>Alphaproteobacteria</taxon>
        <taxon>Rhodobacterales</taxon>
        <taxon>Paracoccaceae</taxon>
        <taxon>Ascidiaceihabitans</taxon>
    </lineage>
</organism>
<dbReference type="Proteomes" id="UP000244880">
    <property type="component" value="Unassembled WGS sequence"/>
</dbReference>
<dbReference type="EMBL" id="OMOR01000001">
    <property type="protein sequence ID" value="SPH19375.1"/>
    <property type="molecule type" value="Genomic_DNA"/>
</dbReference>
<proteinExistence type="predicted"/>
<feature type="domain" description="Tetrapyrrole biosynthesis uroporphyrinogen III synthase" evidence="1">
    <location>
        <begin position="13"/>
        <end position="182"/>
    </location>
</feature>
<evidence type="ECO:0000313" key="3">
    <source>
        <dbReference type="Proteomes" id="UP000244880"/>
    </source>
</evidence>
<accession>A0A2R8B8H5</accession>
<dbReference type="GO" id="GO:0033014">
    <property type="term" value="P:tetrapyrrole biosynthetic process"/>
    <property type="evidence" value="ECO:0007669"/>
    <property type="project" value="InterPro"/>
</dbReference>
<evidence type="ECO:0000259" key="1">
    <source>
        <dbReference type="Pfam" id="PF02602"/>
    </source>
</evidence>
<dbReference type="InterPro" id="IPR036108">
    <property type="entry name" value="4pyrrol_syn_uPrphyn_synt_sf"/>
</dbReference>
<name>A0A2R8B8H5_9RHOB</name>
<keyword evidence="3" id="KW-1185">Reference proteome</keyword>
<dbReference type="CDD" id="cd06578">
    <property type="entry name" value="HemD"/>
    <property type="match status" value="1"/>
</dbReference>
<gene>
    <name evidence="2" type="ORF">ASD8599_00099</name>
</gene>
<reference evidence="2 3" key="1">
    <citation type="submission" date="2018-03" db="EMBL/GenBank/DDBJ databases">
        <authorList>
            <person name="Keele B.F."/>
        </authorList>
    </citation>
    <scope>NUCLEOTIDE SEQUENCE [LARGE SCALE GENOMIC DNA]</scope>
    <source>
        <strain evidence="2 3">CECT 8599</strain>
    </source>
</reference>
<sequence>MSIKPLHPKEPVAKCAVFTSAQAVGFTSRGDERSAFCVGQKTASAAQARGWRVIYTAHTADDLVAFLKTHTPQNPLVHFAGVHTRGDVAQRLTAAGIPTRHIALYDQTLHDLNIQARIVLDRETPVVVPLFSPRTARHFDAQNHGKAPLHIIALSAAVAEALNHTICTSISVCALPTRQDMVKQVKKRVLSMTLG</sequence>
<protein>
    <recommendedName>
        <fullName evidence="1">Tetrapyrrole biosynthesis uroporphyrinogen III synthase domain-containing protein</fullName>
    </recommendedName>
</protein>
<dbReference type="Pfam" id="PF02602">
    <property type="entry name" value="HEM4"/>
    <property type="match status" value="1"/>
</dbReference>
<dbReference type="GO" id="GO:0004852">
    <property type="term" value="F:uroporphyrinogen-III synthase activity"/>
    <property type="evidence" value="ECO:0007669"/>
    <property type="project" value="InterPro"/>
</dbReference>
<dbReference type="AlphaFoldDB" id="A0A2R8B8H5"/>
<dbReference type="Gene3D" id="3.40.50.10090">
    <property type="match status" value="2"/>
</dbReference>
<dbReference type="SUPFAM" id="SSF69618">
    <property type="entry name" value="HemD-like"/>
    <property type="match status" value="1"/>
</dbReference>